<dbReference type="InterPro" id="IPR027387">
    <property type="entry name" value="Cytb/b6-like_sf"/>
</dbReference>
<gene>
    <name evidence="8" type="ORF">MNO81_06065</name>
</gene>
<sequence>MNSKLNDIAAVQGDAIDSRYHPSAAVRRQLNKVFPTHWSFLLGEIALYSFIVLILTGIYLSLFYDPSMAEVTYEGVYQPLRGIEMSKAYASTLDISFEVRGGLFVRQVHHWAALLFAAAIMVHLARIFFTGAFRRPREANWVIGSLLLILAIFEGFFGYSLPDDLLSGTGIRAALSSITLGIPVVGTWLHWALFGGDFPCGGVGYQCSQDGILLPRLYALHILIFPGIMLALIGIHLALVWFQKHTQFPGPGRTESNVVGVRVMPVFAVKSGAFFAMVVGILGLMGGLLQINPIWNLGPYKPAQVSAGSQPDFYLMWTDGLIRLWPAWELYIGNHTVPAAVAVAVLMGLVFMLLIIYPWIEKKVTGDDAHHNLLQRPRDVPVRTGIGAMAIAFYIVLTFSAMNDIIAYKFDVSLNATTWIGRIGMVVLPAIVYYVTYRWCIGLQRSDRAVLEHGIETGIIKRLPHGAYVELHQPLGPVDSDGHPIPLVYQGAAIPKRMNKLGAAGAPGSGSFLFADPPSEQEALTAAHHASGRRALTALREHQADNGSSNGKTNGHH</sequence>
<evidence type="ECO:0000256" key="2">
    <source>
        <dbReference type="ARBA" id="ARBA00012951"/>
    </source>
</evidence>
<dbReference type="Gene3D" id="1.20.810.10">
    <property type="entry name" value="Cytochrome Bc1 Complex, Chain C"/>
    <property type="match status" value="1"/>
</dbReference>
<dbReference type="PANTHER" id="PTHR19271:SF16">
    <property type="entry name" value="CYTOCHROME B"/>
    <property type="match status" value="1"/>
</dbReference>
<feature type="transmembrane region" description="Helical" evidence="6">
    <location>
        <begin position="108"/>
        <end position="129"/>
    </location>
</feature>
<evidence type="ECO:0000256" key="4">
    <source>
        <dbReference type="ARBA" id="ARBA00029351"/>
    </source>
</evidence>
<comment type="catalytic activity">
    <reaction evidence="4">
        <text>a quinol + 2 Fe(III)-[cytochrome c](out) = a quinone + 2 Fe(II)-[cytochrome c](out) + 2 H(+)(out)</text>
        <dbReference type="Rhea" id="RHEA:11484"/>
        <dbReference type="Rhea" id="RHEA-COMP:10350"/>
        <dbReference type="Rhea" id="RHEA-COMP:14399"/>
        <dbReference type="ChEBI" id="CHEBI:15378"/>
        <dbReference type="ChEBI" id="CHEBI:24646"/>
        <dbReference type="ChEBI" id="CHEBI:29033"/>
        <dbReference type="ChEBI" id="CHEBI:29034"/>
        <dbReference type="ChEBI" id="CHEBI:132124"/>
        <dbReference type="EC" id="7.1.1.8"/>
    </reaction>
</comment>
<evidence type="ECO:0000256" key="5">
    <source>
        <dbReference type="ARBA" id="ARBA00029568"/>
    </source>
</evidence>
<keyword evidence="6" id="KW-1133">Transmembrane helix</keyword>
<accession>A0ABT6GLV8</accession>
<dbReference type="PROSITE" id="PS51002">
    <property type="entry name" value="CYTB_NTER"/>
    <property type="match status" value="1"/>
</dbReference>
<dbReference type="EC" id="7.1.1.8" evidence="2"/>
<proteinExistence type="predicted"/>
<feature type="domain" description="Cytochrome b/b6 N-terminal region profile" evidence="7">
    <location>
        <begin position="12"/>
        <end position="249"/>
    </location>
</feature>
<dbReference type="EMBL" id="JAKZMO010000004">
    <property type="protein sequence ID" value="MDG5482359.1"/>
    <property type="molecule type" value="Genomic_DNA"/>
</dbReference>
<dbReference type="Proteomes" id="UP001154266">
    <property type="component" value="Unassembled WGS sequence"/>
</dbReference>
<dbReference type="SUPFAM" id="SSF81342">
    <property type="entry name" value="Transmembrane di-heme cytochromes"/>
    <property type="match status" value="1"/>
</dbReference>
<feature type="transmembrane region" description="Helical" evidence="6">
    <location>
        <begin position="380"/>
        <end position="399"/>
    </location>
</feature>
<feature type="transmembrane region" description="Helical" evidence="6">
    <location>
        <begin position="218"/>
        <end position="242"/>
    </location>
</feature>
<feature type="transmembrane region" description="Helical" evidence="6">
    <location>
        <begin position="141"/>
        <end position="161"/>
    </location>
</feature>
<evidence type="ECO:0000256" key="6">
    <source>
        <dbReference type="SAM" id="Phobius"/>
    </source>
</evidence>
<evidence type="ECO:0000313" key="8">
    <source>
        <dbReference type="EMBL" id="MDG5482359.1"/>
    </source>
</evidence>
<evidence type="ECO:0000259" key="7">
    <source>
        <dbReference type="PROSITE" id="PS51002"/>
    </source>
</evidence>
<keyword evidence="6" id="KW-0812">Transmembrane</keyword>
<evidence type="ECO:0000256" key="1">
    <source>
        <dbReference type="ARBA" id="ARBA00001971"/>
    </source>
</evidence>
<dbReference type="InterPro" id="IPR016174">
    <property type="entry name" value="Di-haem_cyt_TM"/>
</dbReference>
<dbReference type="InterPro" id="IPR005797">
    <property type="entry name" value="Cyt_b/b6_N"/>
</dbReference>
<keyword evidence="9" id="KW-1185">Reference proteome</keyword>
<feature type="transmembrane region" description="Helical" evidence="6">
    <location>
        <begin position="339"/>
        <end position="360"/>
    </location>
</feature>
<name>A0ABT6GLV8_MYCGU</name>
<feature type="transmembrane region" description="Helical" evidence="6">
    <location>
        <begin position="419"/>
        <end position="437"/>
    </location>
</feature>
<dbReference type="Pfam" id="PF13631">
    <property type="entry name" value="Cytochrom_B_N_2"/>
    <property type="match status" value="1"/>
</dbReference>
<dbReference type="RefSeq" id="WP_278220221.1">
    <property type="nucleotide sequence ID" value="NZ_JAKZMO010000004.1"/>
</dbReference>
<evidence type="ECO:0000313" key="9">
    <source>
        <dbReference type="Proteomes" id="UP001154266"/>
    </source>
</evidence>
<reference evidence="8" key="1">
    <citation type="journal article" date="2023" name="Environ. Microbiol.">
        <title>The 2-methylpropene degradation pathway in Mycobacteriaceae family strains.</title>
        <authorList>
            <person name="Helbich S."/>
            <person name="Barrantes I."/>
            <person name="Dos Anjos Borges L.G."/>
            <person name="Pieper D.H."/>
            <person name="Vainshtein Y."/>
            <person name="Sohn K."/>
            <person name="Engesser K.H."/>
        </authorList>
    </citation>
    <scope>NUCLEOTIDE SEQUENCE</scope>
    <source>
        <strain evidence="8">IBE100</strain>
    </source>
</reference>
<evidence type="ECO:0000256" key="3">
    <source>
        <dbReference type="ARBA" id="ARBA00016116"/>
    </source>
</evidence>
<dbReference type="PANTHER" id="PTHR19271">
    <property type="entry name" value="CYTOCHROME B"/>
    <property type="match status" value="1"/>
</dbReference>
<feature type="transmembrane region" description="Helical" evidence="6">
    <location>
        <begin position="38"/>
        <end position="64"/>
    </location>
</feature>
<protein>
    <recommendedName>
        <fullName evidence="3">Cytochrome bc1 complex cytochrome b subunit</fullName>
        <ecNumber evidence="2">7.1.1.8</ecNumber>
    </recommendedName>
    <alternativeName>
        <fullName evidence="5">Cytochrome bc1 reductase complex subunit QcrB</fullName>
    </alternativeName>
</protein>
<comment type="caution">
    <text evidence="8">The sequence shown here is derived from an EMBL/GenBank/DDBJ whole genome shotgun (WGS) entry which is preliminary data.</text>
</comment>
<organism evidence="8 9">
    <name type="scientific">Mycolicibacterium gadium</name>
    <name type="common">Mycobacterium gadium</name>
    <dbReference type="NCBI Taxonomy" id="1794"/>
    <lineage>
        <taxon>Bacteria</taxon>
        <taxon>Bacillati</taxon>
        <taxon>Actinomycetota</taxon>
        <taxon>Actinomycetes</taxon>
        <taxon>Mycobacteriales</taxon>
        <taxon>Mycobacteriaceae</taxon>
        <taxon>Mycolicibacterium</taxon>
    </lineage>
</organism>
<comment type="cofactor">
    <cofactor evidence="1">
        <name>heme</name>
        <dbReference type="ChEBI" id="CHEBI:30413"/>
    </cofactor>
</comment>
<keyword evidence="6" id="KW-0472">Membrane</keyword>
<feature type="transmembrane region" description="Helical" evidence="6">
    <location>
        <begin position="263"/>
        <end position="289"/>
    </location>
</feature>